<reference evidence="3" key="3">
    <citation type="submission" date="2018-02" db="UniProtKB">
        <authorList>
            <consortium name="EnsemblPlants"/>
        </authorList>
    </citation>
    <scope>IDENTIFICATION</scope>
    <source>
        <strain evidence="3">Williams 82</strain>
    </source>
</reference>
<dbReference type="Gramene" id="KRH19808">
    <property type="protein sequence ID" value="KRH19808"/>
    <property type="gene ID" value="GLYMA_13G136800"/>
</dbReference>
<dbReference type="HOGENOM" id="CLU_2799010_0_0_1"/>
<dbReference type="AlphaFoldDB" id="C6T4U5"/>
<accession>C6T4U5</accession>
<reference evidence="1" key="1">
    <citation type="submission" date="2009-08" db="EMBL/GenBank/DDBJ databases">
        <authorList>
            <person name="Cheung F."/>
            <person name="Xiao Y."/>
            <person name="Chan A."/>
            <person name="Moskal W."/>
            <person name="Town C.D."/>
        </authorList>
    </citation>
    <scope>NUCLEOTIDE SEQUENCE</scope>
</reference>
<dbReference type="EnsemblPlants" id="KRH19808">
    <property type="protein sequence ID" value="KRH19808"/>
    <property type="gene ID" value="GLYMA_13G136800"/>
</dbReference>
<evidence type="ECO:0000313" key="4">
    <source>
        <dbReference type="Proteomes" id="UP000008827"/>
    </source>
</evidence>
<reference evidence="2" key="4">
    <citation type="submission" date="2018-07" db="EMBL/GenBank/DDBJ databases">
        <title>WGS assembly of Glycine max.</title>
        <authorList>
            <person name="Schmutz J."/>
            <person name="Cannon S."/>
            <person name="Schlueter J."/>
            <person name="Ma J."/>
            <person name="Mitros T."/>
            <person name="Nelson W."/>
            <person name="Hyten D."/>
            <person name="Song Q."/>
            <person name="Thelen J."/>
            <person name="Cheng J."/>
            <person name="Xu D."/>
            <person name="Hellsten U."/>
            <person name="May G."/>
            <person name="Yu Y."/>
            <person name="Sakurai T."/>
            <person name="Umezawa T."/>
            <person name="Bhattacharyya M."/>
            <person name="Sandhu D."/>
            <person name="Valliyodan B."/>
            <person name="Lindquist E."/>
            <person name="Peto M."/>
            <person name="Grant D."/>
            <person name="Shu S."/>
            <person name="Goodstein D."/>
            <person name="Barry K."/>
            <person name="Futrell-Griggs M."/>
            <person name="Abernathy B."/>
            <person name="Du J."/>
            <person name="Tian Z."/>
            <person name="Zhu L."/>
            <person name="Gill N."/>
            <person name="Joshi T."/>
            <person name="Libault M."/>
            <person name="Sethuraman A."/>
            <person name="Zhang X."/>
            <person name="Shinozaki K."/>
            <person name="Nguyen H."/>
            <person name="Wing R."/>
            <person name="Cregan P."/>
            <person name="Specht J."/>
            <person name="Grimwood J."/>
            <person name="Rokhsar D."/>
            <person name="Stacey G."/>
            <person name="Shoemaker R."/>
            <person name="Jackson S."/>
        </authorList>
    </citation>
    <scope>NUCLEOTIDE SEQUENCE</scope>
    <source>
        <tissue evidence="2">Callus</tissue>
    </source>
</reference>
<organism evidence="1">
    <name type="scientific">Glycine max</name>
    <name type="common">Soybean</name>
    <name type="synonym">Glycine hispida</name>
    <dbReference type="NCBI Taxonomy" id="3847"/>
    <lineage>
        <taxon>Eukaryota</taxon>
        <taxon>Viridiplantae</taxon>
        <taxon>Streptophyta</taxon>
        <taxon>Embryophyta</taxon>
        <taxon>Tracheophyta</taxon>
        <taxon>Spermatophyta</taxon>
        <taxon>Magnoliopsida</taxon>
        <taxon>eudicotyledons</taxon>
        <taxon>Gunneridae</taxon>
        <taxon>Pentapetalae</taxon>
        <taxon>rosids</taxon>
        <taxon>fabids</taxon>
        <taxon>Fabales</taxon>
        <taxon>Fabaceae</taxon>
        <taxon>Papilionoideae</taxon>
        <taxon>50 kb inversion clade</taxon>
        <taxon>NPAAA clade</taxon>
        <taxon>indigoferoid/millettioid clade</taxon>
        <taxon>Phaseoleae</taxon>
        <taxon>Glycine</taxon>
        <taxon>Glycine subgen. Soja</taxon>
    </lineage>
</organism>
<evidence type="ECO:0000313" key="3">
    <source>
        <dbReference type="EnsemblPlants" id="KRH19808"/>
    </source>
</evidence>
<proteinExistence type="evidence at transcript level"/>
<reference evidence="2 3" key="2">
    <citation type="journal article" date="2010" name="Nature">
        <title>Genome sequence of the palaeopolyploid soybean.</title>
        <authorList>
            <person name="Schmutz J."/>
            <person name="Cannon S.B."/>
            <person name="Schlueter J."/>
            <person name="Ma J."/>
            <person name="Mitros T."/>
            <person name="Nelson W."/>
            <person name="Hyten D.L."/>
            <person name="Song Q."/>
            <person name="Thelen J.J."/>
            <person name="Cheng J."/>
            <person name="Xu D."/>
            <person name="Hellsten U."/>
            <person name="May G.D."/>
            <person name="Yu Y."/>
            <person name="Sakurai T."/>
            <person name="Umezawa T."/>
            <person name="Bhattacharyya M.K."/>
            <person name="Sandhu D."/>
            <person name="Valliyodan B."/>
            <person name="Lindquist E."/>
            <person name="Peto M."/>
            <person name="Grant D."/>
            <person name="Shu S."/>
            <person name="Goodstein D."/>
            <person name="Barry K."/>
            <person name="Futrell-Griggs M."/>
            <person name="Abernathy B."/>
            <person name="Du J."/>
            <person name="Tian Z."/>
            <person name="Zhu L."/>
            <person name="Gill N."/>
            <person name="Joshi T."/>
            <person name="Libault M."/>
            <person name="Sethuraman A."/>
            <person name="Zhang X.-C."/>
            <person name="Shinozaki K."/>
            <person name="Nguyen H.T."/>
            <person name="Wing R.A."/>
            <person name="Cregan P."/>
            <person name="Specht J."/>
            <person name="Grimwood J."/>
            <person name="Rokhsar D."/>
            <person name="Stacey G."/>
            <person name="Shoemaker R.C."/>
            <person name="Jackson S.A."/>
        </authorList>
    </citation>
    <scope>NUCLEOTIDE SEQUENCE [LARGE SCALE GENOMIC DNA]</scope>
    <source>
        <strain evidence="3">cv. Williams 82</strain>
        <tissue evidence="2">Callus</tissue>
    </source>
</reference>
<dbReference type="InParanoid" id="C6T4U5"/>
<evidence type="ECO:0000313" key="1">
    <source>
        <dbReference type="EMBL" id="ACU16716.1"/>
    </source>
</evidence>
<protein>
    <submittedName>
        <fullName evidence="1 3">Uncharacterized protein</fullName>
    </submittedName>
</protein>
<dbReference type="EMBL" id="CM000846">
    <property type="protein sequence ID" value="KRH19808.1"/>
    <property type="molecule type" value="Genomic_DNA"/>
</dbReference>
<sequence length="68" mass="7620">MMHCAIGLLFRHRKGRQFSGLAHSGDEDEVPVMTKLAWYATRDGGCSVVCRYLVFSFGEGFHRGSRLA</sequence>
<evidence type="ECO:0000313" key="2">
    <source>
        <dbReference type="EMBL" id="KRH19808.1"/>
    </source>
</evidence>
<gene>
    <name evidence="2" type="ORF">GLYMA_13G136800</name>
</gene>
<name>C6T4U5_SOYBN</name>
<dbReference type="EMBL" id="BT092456">
    <property type="protein sequence ID" value="ACU16716.1"/>
    <property type="molecule type" value="mRNA"/>
</dbReference>
<dbReference type="Proteomes" id="UP000008827">
    <property type="component" value="Chromosome 13"/>
</dbReference>
<keyword evidence="4" id="KW-1185">Reference proteome</keyword>
<dbReference type="PaxDb" id="3847-GLYMA13G19971.1"/>